<feature type="compositionally biased region" description="Basic and acidic residues" evidence="1">
    <location>
        <begin position="371"/>
        <end position="383"/>
    </location>
</feature>
<feature type="compositionally biased region" description="Basic residues" evidence="1">
    <location>
        <begin position="273"/>
        <end position="293"/>
    </location>
</feature>
<reference evidence="3" key="2">
    <citation type="submission" date="2015-01" db="EMBL/GenBank/DDBJ databases">
        <title>Evolutionary Origins and Diversification of the Mycorrhizal Mutualists.</title>
        <authorList>
            <consortium name="DOE Joint Genome Institute"/>
            <consortium name="Mycorrhizal Genomics Consortium"/>
            <person name="Kohler A."/>
            <person name="Kuo A."/>
            <person name="Nagy L.G."/>
            <person name="Floudas D."/>
            <person name="Copeland A."/>
            <person name="Barry K.W."/>
            <person name="Cichocki N."/>
            <person name="Veneault-Fourrey C."/>
            <person name="LaButti K."/>
            <person name="Lindquist E.A."/>
            <person name="Lipzen A."/>
            <person name="Lundell T."/>
            <person name="Morin E."/>
            <person name="Murat C."/>
            <person name="Riley R."/>
            <person name="Ohm R."/>
            <person name="Sun H."/>
            <person name="Tunlid A."/>
            <person name="Henrissat B."/>
            <person name="Grigoriev I.V."/>
            <person name="Hibbett D.S."/>
            <person name="Martin F."/>
        </authorList>
    </citation>
    <scope>NUCLEOTIDE SEQUENCE [LARGE SCALE GENOMIC DNA]</scope>
    <source>
        <strain evidence="3">MUT 4182</strain>
    </source>
</reference>
<feature type="region of interest" description="Disordered" evidence="1">
    <location>
        <begin position="225"/>
        <end position="356"/>
    </location>
</feature>
<protein>
    <submittedName>
        <fullName evidence="2">Uncharacterized protein</fullName>
    </submittedName>
</protein>
<feature type="compositionally biased region" description="Polar residues" evidence="1">
    <location>
        <begin position="56"/>
        <end position="70"/>
    </location>
</feature>
<feature type="compositionally biased region" description="Polar residues" evidence="1">
    <location>
        <begin position="262"/>
        <end position="272"/>
    </location>
</feature>
<feature type="region of interest" description="Disordered" evidence="1">
    <location>
        <begin position="371"/>
        <end position="400"/>
    </location>
</feature>
<feature type="non-terminal residue" evidence="2">
    <location>
        <position position="1"/>
    </location>
</feature>
<evidence type="ECO:0000313" key="2">
    <source>
        <dbReference type="EMBL" id="KIO16244.1"/>
    </source>
</evidence>
<sequence length="400" mass="43697">RWDELQSRRTAQKRPKTVLRDFGFGSSDFNDWKSSGQVPSGDDNRPEPWSSPNPLSPKQSENTEHSNLPHNTAFMPLQEDPGEDNLDPWSKVFSCGIPSLGSLNLDLCQDAVGFYSRLASPATAHSFLEAVPGVNAAAEGQFTEVLDAGSGPTDLASTIEQRTVTSSQRASRAIRKDRTYAQKGQKFSHVEIPQLSADRKALYKRQNDQQPYQISQSAIRSGYLINSNSRREDGATDDYSGVAGSSEENSSNYDPDRDDNTEGSTSQRSSHNVPRRAKQVKTKESYRKRKRVKACSAIEGGTNKTSKRGSDKHAPPHWSTPAPPGPQASGSVPSGPTPAQRNSSVEPQPNPFLAAANASWMGTCTLGRTNAEAKKAKEEDQLRKRIKTSKSQRGAVRVPS</sequence>
<name>A0A0C3Q1U5_9AGAM</name>
<keyword evidence="3" id="KW-1185">Reference proteome</keyword>
<organism evidence="2 3">
    <name type="scientific">Tulasnella calospora MUT 4182</name>
    <dbReference type="NCBI Taxonomy" id="1051891"/>
    <lineage>
        <taxon>Eukaryota</taxon>
        <taxon>Fungi</taxon>
        <taxon>Dikarya</taxon>
        <taxon>Basidiomycota</taxon>
        <taxon>Agaricomycotina</taxon>
        <taxon>Agaricomycetes</taxon>
        <taxon>Cantharellales</taxon>
        <taxon>Tulasnellaceae</taxon>
        <taxon>Tulasnella</taxon>
    </lineage>
</organism>
<dbReference type="EMBL" id="KN823622">
    <property type="protein sequence ID" value="KIO16244.1"/>
    <property type="molecule type" value="Genomic_DNA"/>
</dbReference>
<dbReference type="AlphaFoldDB" id="A0A0C3Q1U5"/>
<dbReference type="Proteomes" id="UP000054248">
    <property type="component" value="Unassembled WGS sequence"/>
</dbReference>
<feature type="compositionally biased region" description="Polar residues" evidence="1">
    <location>
        <begin position="328"/>
        <end position="347"/>
    </location>
</feature>
<evidence type="ECO:0000256" key="1">
    <source>
        <dbReference type="SAM" id="MobiDB-lite"/>
    </source>
</evidence>
<gene>
    <name evidence="2" type="ORF">M407DRAFT_12918</name>
</gene>
<proteinExistence type="predicted"/>
<feature type="compositionally biased region" description="Polar residues" evidence="1">
    <location>
        <begin position="160"/>
        <end position="170"/>
    </location>
</feature>
<evidence type="ECO:0000313" key="3">
    <source>
        <dbReference type="Proteomes" id="UP000054248"/>
    </source>
</evidence>
<feature type="region of interest" description="Disordered" evidence="1">
    <location>
        <begin position="1"/>
        <end position="85"/>
    </location>
</feature>
<reference evidence="2 3" key="1">
    <citation type="submission" date="2014-04" db="EMBL/GenBank/DDBJ databases">
        <authorList>
            <consortium name="DOE Joint Genome Institute"/>
            <person name="Kuo A."/>
            <person name="Girlanda M."/>
            <person name="Perotto S."/>
            <person name="Kohler A."/>
            <person name="Nagy L.G."/>
            <person name="Floudas D."/>
            <person name="Copeland A."/>
            <person name="Barry K.W."/>
            <person name="Cichocki N."/>
            <person name="Veneault-Fourrey C."/>
            <person name="LaButti K."/>
            <person name="Lindquist E.A."/>
            <person name="Lipzen A."/>
            <person name="Lundell T."/>
            <person name="Morin E."/>
            <person name="Murat C."/>
            <person name="Sun H."/>
            <person name="Tunlid A."/>
            <person name="Henrissat B."/>
            <person name="Grigoriev I.V."/>
            <person name="Hibbett D.S."/>
            <person name="Martin F."/>
            <person name="Nordberg H.P."/>
            <person name="Cantor M.N."/>
            <person name="Hua S.X."/>
        </authorList>
    </citation>
    <scope>NUCLEOTIDE SEQUENCE [LARGE SCALE GENOMIC DNA]</scope>
    <source>
        <strain evidence="2 3">MUT 4182</strain>
    </source>
</reference>
<feature type="region of interest" description="Disordered" evidence="1">
    <location>
        <begin position="160"/>
        <end position="182"/>
    </location>
</feature>
<accession>A0A0C3Q1U5</accession>
<feature type="compositionally biased region" description="Polar residues" evidence="1">
    <location>
        <begin position="27"/>
        <end position="38"/>
    </location>
</feature>
<dbReference type="HOGENOM" id="CLU_689963_0_0_1"/>